<reference evidence="1 2" key="1">
    <citation type="submission" date="2020-06" db="EMBL/GenBank/DDBJ databases">
        <authorList>
            <person name="Li R."/>
            <person name="Bekaert M."/>
        </authorList>
    </citation>
    <scope>NUCLEOTIDE SEQUENCE [LARGE SCALE GENOMIC DNA]</scope>
    <source>
        <strain evidence="2">wild</strain>
    </source>
</reference>
<name>A0A6J8EN22_MYTCO</name>
<gene>
    <name evidence="1" type="ORF">MCOR_53459</name>
</gene>
<dbReference type="Proteomes" id="UP000507470">
    <property type="component" value="Unassembled WGS sequence"/>
</dbReference>
<sequence length="170" mass="20133">MGKGSDQHCCVPNCNSNGRRHQVSFHRFPKLVQGETRGFRQSEETLDHYSILLQVVQDLQHRFVKFEQNAKWKDNCYAIHVAKQARKKEKVRMVRDKLYIDCDLYKPNTEGDGNENVHNVLSFIQRRNITQQYERSTNEPQISQLERFPRVQTRYDYQTIKNADDSGRNT</sequence>
<organism evidence="1 2">
    <name type="scientific">Mytilus coruscus</name>
    <name type="common">Sea mussel</name>
    <dbReference type="NCBI Taxonomy" id="42192"/>
    <lineage>
        <taxon>Eukaryota</taxon>
        <taxon>Metazoa</taxon>
        <taxon>Spiralia</taxon>
        <taxon>Lophotrochozoa</taxon>
        <taxon>Mollusca</taxon>
        <taxon>Bivalvia</taxon>
        <taxon>Autobranchia</taxon>
        <taxon>Pteriomorphia</taxon>
        <taxon>Mytilida</taxon>
        <taxon>Mytiloidea</taxon>
        <taxon>Mytilidae</taxon>
        <taxon>Mytilinae</taxon>
        <taxon>Mytilus</taxon>
    </lineage>
</organism>
<evidence type="ECO:0000313" key="2">
    <source>
        <dbReference type="Proteomes" id="UP000507470"/>
    </source>
</evidence>
<proteinExistence type="predicted"/>
<accession>A0A6J8EN22</accession>
<evidence type="ECO:0000313" key="1">
    <source>
        <dbReference type="EMBL" id="CAC5421323.1"/>
    </source>
</evidence>
<dbReference type="AlphaFoldDB" id="A0A6J8EN22"/>
<keyword evidence="2" id="KW-1185">Reference proteome</keyword>
<protein>
    <submittedName>
        <fullName evidence="1">Uncharacterized protein</fullName>
    </submittedName>
</protein>
<dbReference type="EMBL" id="CACVKT020009341">
    <property type="protein sequence ID" value="CAC5421323.1"/>
    <property type="molecule type" value="Genomic_DNA"/>
</dbReference>